<reference evidence="5" key="1">
    <citation type="submission" date="2023-07" db="EMBL/GenBank/DDBJ databases">
        <title>Description of three actinobacteria isolated from air of manufacturing shop in a pharmaceutical factory.</title>
        <authorList>
            <person name="Zhang D.-F."/>
        </authorList>
    </citation>
    <scope>NUCLEOTIDE SEQUENCE [LARGE SCALE GENOMIC DNA]</scope>
    <source>
        <strain evidence="5">CCTCC AB 207010</strain>
    </source>
</reference>
<dbReference type="Pfam" id="PF20275">
    <property type="entry name" value="CTD10"/>
    <property type="match status" value="1"/>
</dbReference>
<evidence type="ECO:0000256" key="1">
    <source>
        <dbReference type="SAM" id="Coils"/>
    </source>
</evidence>
<gene>
    <name evidence="4" type="ORF">RH857_13445</name>
</gene>
<accession>A0ABU1FXY4</accession>
<evidence type="ECO:0000313" key="4">
    <source>
        <dbReference type="EMBL" id="MDR5713122.1"/>
    </source>
</evidence>
<proteinExistence type="predicted"/>
<dbReference type="RefSeq" id="WP_310538486.1">
    <property type="nucleotide sequence ID" value="NZ_BAAAOC010000054.1"/>
</dbReference>
<sequence length="531" mass="58755">MFLKSLSSSDARFKSLNFHGGLNILVADRTEGSEQGNSRNSIGKTSFVKVLRYILGGDLAEEFKTPELEEHTFIAALTLPGNQSAAEEVRVSRSVKPTTRVKTSGWSVVPEDEITLDDWRSLLARHVFNIPESAARPTPGQLWGQLIRYHFGKPIKIHASEPDWESGVRLGFLFGLSPETLGRAGDIERLKKQGSAIRKAVEEGALSHIPADESALRAQLAAARHKRERMQKDLRAFKVDEQYAEHQREADQLSATIRKLNDEVLATKRRLRELDEATQAEVDDSANQGLTGKLAKVYAEIGVVLPDLVSRRYEEVAAFHESVLRNRKAFLEQESASLRRRLEEIESERTSQDQRRAHVMQLLNETVALDTFLSLQQDLGEQEALVADLERKLEAAHSVSTIDDNVKLKTAELVASVRTEMSERQSYLDEAISLFNELGAEIYTDREASLLVSPTPKGVLGVKPRISGDASTGVRSVETFMLDIVSVVSAIKAGRAPGLLVHDSHLFDSIDGRQIASCLNIGLFGFQVGAG</sequence>
<organism evidence="4 5">
    <name type="scientific">Nesterenkonia flava</name>
    <dbReference type="NCBI Taxonomy" id="469799"/>
    <lineage>
        <taxon>Bacteria</taxon>
        <taxon>Bacillati</taxon>
        <taxon>Actinomycetota</taxon>
        <taxon>Actinomycetes</taxon>
        <taxon>Micrococcales</taxon>
        <taxon>Micrococcaceae</taxon>
        <taxon>Nesterenkonia</taxon>
    </lineage>
</organism>
<keyword evidence="5" id="KW-1185">Reference proteome</keyword>
<feature type="coiled-coil region" evidence="1">
    <location>
        <begin position="328"/>
        <end position="399"/>
    </location>
</feature>
<evidence type="ECO:0000259" key="2">
    <source>
        <dbReference type="Pfam" id="PF10088"/>
    </source>
</evidence>
<evidence type="ECO:0000259" key="3">
    <source>
        <dbReference type="Pfam" id="PF20275"/>
    </source>
</evidence>
<feature type="coiled-coil region" evidence="1">
    <location>
        <begin position="213"/>
        <end position="277"/>
    </location>
</feature>
<dbReference type="Pfam" id="PF10088">
    <property type="entry name" value="DUF2326"/>
    <property type="match status" value="1"/>
</dbReference>
<name>A0ABU1FXY4_9MICC</name>
<feature type="domain" description="ABC-three component systems C-terminal" evidence="3">
    <location>
        <begin position="282"/>
        <end position="397"/>
    </location>
</feature>
<dbReference type="EMBL" id="JAVKGT010000066">
    <property type="protein sequence ID" value="MDR5713122.1"/>
    <property type="molecule type" value="Genomic_DNA"/>
</dbReference>
<dbReference type="InterPro" id="IPR018760">
    <property type="entry name" value="DUF2326"/>
</dbReference>
<comment type="caution">
    <text evidence="4">The sequence shown here is derived from an EMBL/GenBank/DDBJ whole genome shotgun (WGS) entry which is preliminary data.</text>
</comment>
<feature type="domain" description="DUF2326" evidence="2">
    <location>
        <begin position="441"/>
        <end position="522"/>
    </location>
</feature>
<dbReference type="Proteomes" id="UP001260872">
    <property type="component" value="Unassembled WGS sequence"/>
</dbReference>
<protein>
    <submittedName>
        <fullName evidence="4">DUF2326 domain-containing protein</fullName>
    </submittedName>
</protein>
<dbReference type="InterPro" id="IPR046919">
    <property type="entry name" value="ABC-3C_CTD10"/>
</dbReference>
<keyword evidence="1" id="KW-0175">Coiled coil</keyword>
<evidence type="ECO:0000313" key="5">
    <source>
        <dbReference type="Proteomes" id="UP001260872"/>
    </source>
</evidence>